<feature type="region of interest" description="Disordered" evidence="6">
    <location>
        <begin position="259"/>
        <end position="280"/>
    </location>
</feature>
<dbReference type="PATRIC" id="fig|1449351.3.peg.3604"/>
<dbReference type="RefSeq" id="WP_043773623.1">
    <property type="nucleotide sequence ID" value="NZ_JAME01000032.1"/>
</dbReference>
<keyword evidence="5" id="KW-0067">ATP-binding</keyword>
<evidence type="ECO:0000256" key="3">
    <source>
        <dbReference type="ARBA" id="ARBA00022448"/>
    </source>
</evidence>
<dbReference type="SMART" id="SM00382">
    <property type="entry name" value="AAA"/>
    <property type="match status" value="1"/>
</dbReference>
<evidence type="ECO:0000256" key="4">
    <source>
        <dbReference type="ARBA" id="ARBA00022741"/>
    </source>
</evidence>
<dbReference type="Pfam" id="PF08352">
    <property type="entry name" value="oligo_HPY"/>
    <property type="match status" value="1"/>
</dbReference>
<dbReference type="CDD" id="cd03257">
    <property type="entry name" value="ABC_NikE_OppD_transporters"/>
    <property type="match status" value="1"/>
</dbReference>
<comment type="similarity">
    <text evidence="2">Belongs to the ABC transporter superfamily.</text>
</comment>
<sequence length="356" mass="38606">MSALLEVRNLTKHFPVRRGVLRRTVGHVQAVTDVSFDVHAGETLAVVGESGCGKSTIGRALLRLIAPTAGTVTLDGTEVTALPDPALREMRRHMQIIFQDPFGSLNPRMSVAETLAEPLLLHGLATSANVRQKVAELLETCGLQPWHAARFPHEFSGGQRQRVGVARALATRPRLIVCDEPVSALDVSVQAQIVNLLQDLQASFGIAYVFISHDLAVVRHMADRVAVVYLGRVVEEAPTATLFATPRHPYTRSLIAAAPRPDPGLRSDRQPVRGDLPSALAPPPGCAFHPRCPMAEARCRTERPALRAVGGTSVACHFAEAVAESTTPAERPPSDRLRRRLDILQAARESREDPHA</sequence>
<dbReference type="AlphaFoldDB" id="X7F3U5"/>
<dbReference type="NCBIfam" id="NF008453">
    <property type="entry name" value="PRK11308.1"/>
    <property type="match status" value="1"/>
</dbReference>
<dbReference type="OrthoDB" id="9802264at2"/>
<protein>
    <submittedName>
        <fullName evidence="8">Peptide ABC transporter substrate-binding protein</fullName>
    </submittedName>
</protein>
<dbReference type="InterPro" id="IPR003439">
    <property type="entry name" value="ABC_transporter-like_ATP-bd"/>
</dbReference>
<dbReference type="InterPro" id="IPR013563">
    <property type="entry name" value="Oligopep_ABC_C"/>
</dbReference>
<dbReference type="NCBIfam" id="TIGR01727">
    <property type="entry name" value="oligo_HPY"/>
    <property type="match status" value="1"/>
</dbReference>
<dbReference type="EMBL" id="JAME01000032">
    <property type="protein sequence ID" value="ETX27470.1"/>
    <property type="molecule type" value="Genomic_DNA"/>
</dbReference>
<keyword evidence="9" id="KW-1185">Reference proteome</keyword>
<dbReference type="GO" id="GO:0005886">
    <property type="term" value="C:plasma membrane"/>
    <property type="evidence" value="ECO:0007669"/>
    <property type="project" value="UniProtKB-SubCell"/>
</dbReference>
<dbReference type="PANTHER" id="PTHR43776">
    <property type="entry name" value="TRANSPORT ATP-BINDING PROTEIN"/>
    <property type="match status" value="1"/>
</dbReference>
<comment type="subcellular location">
    <subcellularLocation>
        <location evidence="1">Cell inner membrane</location>
        <topology evidence="1">Peripheral membrane protein</topology>
    </subcellularLocation>
</comment>
<comment type="caution">
    <text evidence="8">The sequence shown here is derived from an EMBL/GenBank/DDBJ whole genome shotgun (WGS) entry which is preliminary data.</text>
</comment>
<dbReference type="PROSITE" id="PS00211">
    <property type="entry name" value="ABC_TRANSPORTER_1"/>
    <property type="match status" value="1"/>
</dbReference>
<dbReference type="SUPFAM" id="SSF52540">
    <property type="entry name" value="P-loop containing nucleoside triphosphate hydrolases"/>
    <property type="match status" value="1"/>
</dbReference>
<proteinExistence type="inferred from homology"/>
<feature type="domain" description="ABC transporter" evidence="7">
    <location>
        <begin position="5"/>
        <end position="255"/>
    </location>
</feature>
<dbReference type="GO" id="GO:0055085">
    <property type="term" value="P:transmembrane transport"/>
    <property type="evidence" value="ECO:0007669"/>
    <property type="project" value="UniProtKB-ARBA"/>
</dbReference>
<keyword evidence="3" id="KW-0813">Transport</keyword>
<dbReference type="eggNOG" id="COG4608">
    <property type="taxonomic scope" value="Bacteria"/>
</dbReference>
<evidence type="ECO:0000313" key="9">
    <source>
        <dbReference type="Proteomes" id="UP000023430"/>
    </source>
</evidence>
<evidence type="ECO:0000313" key="8">
    <source>
        <dbReference type="EMBL" id="ETX27470.1"/>
    </source>
</evidence>
<dbReference type="PROSITE" id="PS50893">
    <property type="entry name" value="ABC_TRANSPORTER_2"/>
    <property type="match status" value="1"/>
</dbReference>
<dbReference type="PANTHER" id="PTHR43776:SF7">
    <property type="entry name" value="D,D-DIPEPTIDE TRANSPORT ATP-BINDING PROTEIN DDPF-RELATED"/>
    <property type="match status" value="1"/>
</dbReference>
<dbReference type="GO" id="GO:0016887">
    <property type="term" value="F:ATP hydrolysis activity"/>
    <property type="evidence" value="ECO:0007669"/>
    <property type="project" value="InterPro"/>
</dbReference>
<evidence type="ECO:0000259" key="7">
    <source>
        <dbReference type="PROSITE" id="PS50893"/>
    </source>
</evidence>
<evidence type="ECO:0000256" key="6">
    <source>
        <dbReference type="SAM" id="MobiDB-lite"/>
    </source>
</evidence>
<evidence type="ECO:0000256" key="1">
    <source>
        <dbReference type="ARBA" id="ARBA00004417"/>
    </source>
</evidence>
<dbReference type="InterPro" id="IPR003593">
    <property type="entry name" value="AAA+_ATPase"/>
</dbReference>
<accession>X7F3U5</accession>
<dbReference type="InterPro" id="IPR050319">
    <property type="entry name" value="ABC_transp_ATP-bind"/>
</dbReference>
<dbReference type="GO" id="GO:0005524">
    <property type="term" value="F:ATP binding"/>
    <property type="evidence" value="ECO:0007669"/>
    <property type="project" value="UniProtKB-KW"/>
</dbReference>
<dbReference type="InterPro" id="IPR027417">
    <property type="entry name" value="P-loop_NTPase"/>
</dbReference>
<dbReference type="GO" id="GO:0015833">
    <property type="term" value="P:peptide transport"/>
    <property type="evidence" value="ECO:0007669"/>
    <property type="project" value="InterPro"/>
</dbReference>
<keyword evidence="4" id="KW-0547">Nucleotide-binding</keyword>
<evidence type="ECO:0000256" key="5">
    <source>
        <dbReference type="ARBA" id="ARBA00022840"/>
    </source>
</evidence>
<feature type="compositionally biased region" description="Basic and acidic residues" evidence="6">
    <location>
        <begin position="263"/>
        <end position="272"/>
    </location>
</feature>
<dbReference type="Gene3D" id="3.40.50.300">
    <property type="entry name" value="P-loop containing nucleotide triphosphate hydrolases"/>
    <property type="match status" value="1"/>
</dbReference>
<organism evidence="8 9">
    <name type="scientific">Roseivivax isoporae LMG 25204</name>
    <dbReference type="NCBI Taxonomy" id="1449351"/>
    <lineage>
        <taxon>Bacteria</taxon>
        <taxon>Pseudomonadati</taxon>
        <taxon>Pseudomonadota</taxon>
        <taxon>Alphaproteobacteria</taxon>
        <taxon>Rhodobacterales</taxon>
        <taxon>Roseobacteraceae</taxon>
        <taxon>Roseivivax</taxon>
    </lineage>
</organism>
<dbReference type="STRING" id="1449351.RISW2_13665"/>
<name>X7F3U5_9RHOB</name>
<dbReference type="Pfam" id="PF00005">
    <property type="entry name" value="ABC_tran"/>
    <property type="match status" value="1"/>
</dbReference>
<gene>
    <name evidence="8" type="ORF">RISW2_13665</name>
</gene>
<reference evidence="8 9" key="1">
    <citation type="submission" date="2014-01" db="EMBL/GenBank/DDBJ databases">
        <title>Roseivivax isoporae LMG 25204 Genome Sequencing.</title>
        <authorList>
            <person name="Lai Q."/>
            <person name="Li G."/>
            <person name="Shao Z."/>
        </authorList>
    </citation>
    <scope>NUCLEOTIDE SEQUENCE [LARGE SCALE GENOMIC DNA]</scope>
    <source>
        <strain evidence="8 9">LMG 25204</strain>
    </source>
</reference>
<dbReference type="Proteomes" id="UP000023430">
    <property type="component" value="Unassembled WGS sequence"/>
</dbReference>
<evidence type="ECO:0000256" key="2">
    <source>
        <dbReference type="ARBA" id="ARBA00005417"/>
    </source>
</evidence>
<dbReference type="InterPro" id="IPR017871">
    <property type="entry name" value="ABC_transporter-like_CS"/>
</dbReference>
<dbReference type="FunFam" id="3.40.50.300:FF:000016">
    <property type="entry name" value="Oligopeptide ABC transporter ATP-binding component"/>
    <property type="match status" value="1"/>
</dbReference>